<keyword evidence="3" id="KW-1185">Reference proteome</keyword>
<protein>
    <submittedName>
        <fullName evidence="2">CcmD family protein</fullName>
    </submittedName>
</protein>
<keyword evidence="1" id="KW-0472">Membrane</keyword>
<accession>A0A5M6CQN2</accession>
<name>A0A5M6CQN2_9BACT</name>
<comment type="caution">
    <text evidence="2">The sequence shown here is derived from an EMBL/GenBank/DDBJ whole genome shotgun (WGS) entry which is preliminary data.</text>
</comment>
<keyword evidence="1" id="KW-0812">Transmembrane</keyword>
<dbReference type="Pfam" id="PF20077">
    <property type="entry name" value="CcmD_alt"/>
    <property type="match status" value="1"/>
</dbReference>
<dbReference type="EMBL" id="VWSH01000001">
    <property type="protein sequence ID" value="KAA5537484.1"/>
    <property type="molecule type" value="Genomic_DNA"/>
</dbReference>
<reference evidence="2 3" key="1">
    <citation type="submission" date="2019-09" db="EMBL/GenBank/DDBJ databases">
        <title>Genome sequence and assembly of Taibaiella sp.</title>
        <authorList>
            <person name="Chhetri G."/>
        </authorList>
    </citation>
    <scope>NUCLEOTIDE SEQUENCE [LARGE SCALE GENOMIC DNA]</scope>
    <source>
        <strain evidence="2 3">KVB11</strain>
    </source>
</reference>
<gene>
    <name evidence="2" type="ORF">F0919_00060</name>
</gene>
<proteinExistence type="predicted"/>
<dbReference type="AlphaFoldDB" id="A0A5M6CQN2"/>
<evidence type="ECO:0000256" key="1">
    <source>
        <dbReference type="SAM" id="Phobius"/>
    </source>
</evidence>
<evidence type="ECO:0000313" key="2">
    <source>
        <dbReference type="EMBL" id="KAA5537484.1"/>
    </source>
</evidence>
<keyword evidence="1" id="KW-1133">Transmembrane helix</keyword>
<sequence length="61" mass="7066">MLLFLPFLGHAQQNVEMADAFRSNGKIYVVVLVICTIFAGIILFLVFLERKIKRLERNQLN</sequence>
<evidence type="ECO:0000313" key="3">
    <source>
        <dbReference type="Proteomes" id="UP000323632"/>
    </source>
</evidence>
<feature type="transmembrane region" description="Helical" evidence="1">
    <location>
        <begin position="27"/>
        <end position="48"/>
    </location>
</feature>
<organism evidence="2 3">
    <name type="scientific">Taibaiella lutea</name>
    <dbReference type="NCBI Taxonomy" id="2608001"/>
    <lineage>
        <taxon>Bacteria</taxon>
        <taxon>Pseudomonadati</taxon>
        <taxon>Bacteroidota</taxon>
        <taxon>Chitinophagia</taxon>
        <taxon>Chitinophagales</taxon>
        <taxon>Chitinophagaceae</taxon>
        <taxon>Taibaiella</taxon>
    </lineage>
</organism>
<dbReference type="Proteomes" id="UP000323632">
    <property type="component" value="Unassembled WGS sequence"/>
</dbReference>